<protein>
    <submittedName>
        <fullName evidence="1">Uncharacterized protein</fullName>
    </submittedName>
</protein>
<accession>A0AAD6YF41</accession>
<dbReference type="AlphaFoldDB" id="A0AAD6YF41"/>
<proteinExistence type="predicted"/>
<reference evidence="1" key="1">
    <citation type="submission" date="2023-03" db="EMBL/GenBank/DDBJ databases">
        <title>Massive genome expansion in bonnet fungi (Mycena s.s.) driven by repeated elements and novel gene families across ecological guilds.</title>
        <authorList>
            <consortium name="Lawrence Berkeley National Laboratory"/>
            <person name="Harder C.B."/>
            <person name="Miyauchi S."/>
            <person name="Viragh M."/>
            <person name="Kuo A."/>
            <person name="Thoen E."/>
            <person name="Andreopoulos B."/>
            <person name="Lu D."/>
            <person name="Skrede I."/>
            <person name="Drula E."/>
            <person name="Henrissat B."/>
            <person name="Morin E."/>
            <person name="Kohler A."/>
            <person name="Barry K."/>
            <person name="LaButti K."/>
            <person name="Morin E."/>
            <person name="Salamov A."/>
            <person name="Lipzen A."/>
            <person name="Mereny Z."/>
            <person name="Hegedus B."/>
            <person name="Baldrian P."/>
            <person name="Stursova M."/>
            <person name="Weitz H."/>
            <person name="Taylor A."/>
            <person name="Grigoriev I.V."/>
            <person name="Nagy L.G."/>
            <person name="Martin F."/>
            <person name="Kauserud H."/>
        </authorList>
    </citation>
    <scope>NUCLEOTIDE SEQUENCE</scope>
    <source>
        <strain evidence="1">9144</strain>
    </source>
</reference>
<dbReference type="Proteomes" id="UP001219525">
    <property type="component" value="Unassembled WGS sequence"/>
</dbReference>
<comment type="caution">
    <text evidence="1">The sequence shown here is derived from an EMBL/GenBank/DDBJ whole genome shotgun (WGS) entry which is preliminary data.</text>
</comment>
<name>A0AAD6YF41_9AGAR</name>
<evidence type="ECO:0000313" key="1">
    <source>
        <dbReference type="EMBL" id="KAJ7210001.1"/>
    </source>
</evidence>
<sequence>MSLIYGISFLDCITADFEMVGGYHDLLTNPMLRSYGLSFNTELRVFVCCGSAFHLDGVKPHFTGQHKVRLESAVYDELQRLAQEFSLHITERPVIAPAIDPRPEISGINVNENMSGCSLCAYTAGHKNVQSHITKKSPACASGMVVEGFKSQFLHKGQSQTHFRVFTRTQEETEQPDVMERLEKFNWRSIVSDILPDASQISPWLLRTRWHEKIKVADMPELFQFAAFPLGRRDEDLDWLHEEVVGYFQKATKLMPATAELVLQQLNSADPDKDGLNNTPLTEHQKGDITLQNYAREITSFLASLLRTSGAFSYPTTASLTAALAKMWDDGLHSVFRALWMTTWLCSAECHMPDPTMCFLMLRSIKQTGEFNGPSDTTQPIACLSWGIKLVCLTEVHDMVQRGESESQMEAINTVVKWCREKEYTSFAALQSLKHYANAISGRTWGMPKIWWTDREHWSELMFKGNIVRLDQLTTIFGKLEAKLTDMWENKVLMGLGLHVEYGQLAEDLGNTELGYCFLDDPRNPFGDQEHRLLRAIYNSPELRARFFTQDGLNGRACRQWLGALAEFEEVLMLDEDMCGGAPPCGTELANALIRNTRTRTRNLVGLGKYVTLIRQYNKTTHQKGDQIIPHALNAFAADLLIQLHVLARPLARLFAHHCMPDRPNAVFLYSNLLFVGQGKPFTTDDISNVMVRETIDILGWSMTISIWRHINIAFRRKHLSEVDTEDSNANFNAQQAGHSKGLEDQFYGLSQHALAGIPEDLLFPFMHVSIDYQMLIKVVPGGLGLKYQDATADQFAVHVPAKSMRQQNSAPAITADLSGLESQLGE</sequence>
<organism evidence="1 2">
    <name type="scientific">Mycena pura</name>
    <dbReference type="NCBI Taxonomy" id="153505"/>
    <lineage>
        <taxon>Eukaryota</taxon>
        <taxon>Fungi</taxon>
        <taxon>Dikarya</taxon>
        <taxon>Basidiomycota</taxon>
        <taxon>Agaricomycotina</taxon>
        <taxon>Agaricomycetes</taxon>
        <taxon>Agaricomycetidae</taxon>
        <taxon>Agaricales</taxon>
        <taxon>Marasmiineae</taxon>
        <taxon>Mycenaceae</taxon>
        <taxon>Mycena</taxon>
    </lineage>
</organism>
<gene>
    <name evidence="1" type="ORF">GGX14DRAFT_626253</name>
</gene>
<dbReference type="EMBL" id="JARJCW010000029">
    <property type="protein sequence ID" value="KAJ7210001.1"/>
    <property type="molecule type" value="Genomic_DNA"/>
</dbReference>
<evidence type="ECO:0000313" key="2">
    <source>
        <dbReference type="Proteomes" id="UP001219525"/>
    </source>
</evidence>
<keyword evidence="2" id="KW-1185">Reference proteome</keyword>